<dbReference type="Proteomes" id="UP000326865">
    <property type="component" value="Unassembled WGS sequence"/>
</dbReference>
<dbReference type="OrthoDB" id="56956at2157"/>
<dbReference type="RefSeq" id="WP_152119781.1">
    <property type="nucleotide sequence ID" value="NZ_QJOW01000002.1"/>
</dbReference>
<evidence type="ECO:0000256" key="2">
    <source>
        <dbReference type="ARBA" id="ARBA00022801"/>
    </source>
</evidence>
<dbReference type="CDD" id="cd00586">
    <property type="entry name" value="4HBT"/>
    <property type="match status" value="1"/>
</dbReference>
<comment type="caution">
    <text evidence="5">The sequence shown here is derived from an EMBL/GenBank/DDBJ whole genome shotgun (WGS) entry which is preliminary data.</text>
</comment>
<dbReference type="Pfam" id="PF13279">
    <property type="entry name" value="4HBT_2"/>
    <property type="match status" value="1"/>
</dbReference>
<dbReference type="Proteomes" id="UP000326207">
    <property type="component" value="Unassembled WGS sequence"/>
</dbReference>
<dbReference type="EMBL" id="QJOW01000002">
    <property type="protein sequence ID" value="KAB7516898.1"/>
    <property type="molecule type" value="Genomic_DNA"/>
</dbReference>
<dbReference type="InterPro" id="IPR029069">
    <property type="entry name" value="HotDog_dom_sf"/>
</dbReference>
<accession>A0A5N5UBD3</accession>
<accession>A0A5N5UMV0</accession>
<accession>A0A5N5UE02</accession>
<dbReference type="Proteomes" id="UP000326302">
    <property type="component" value="Unassembled WGS sequence"/>
</dbReference>
<protein>
    <submittedName>
        <fullName evidence="5">Acyl-CoA thioesterase</fullName>
    </submittedName>
</protein>
<comment type="similarity">
    <text evidence="1">Belongs to the 4-hydroxybenzoyl-CoA thioesterase family.</text>
</comment>
<dbReference type="GO" id="GO:0047617">
    <property type="term" value="F:fatty acyl-CoA hydrolase activity"/>
    <property type="evidence" value="ECO:0007669"/>
    <property type="project" value="TreeGrafter"/>
</dbReference>
<gene>
    <name evidence="3" type="ORF">DM867_01730</name>
    <name evidence="4" type="ORF">DMP03_05915</name>
    <name evidence="5" type="ORF">DP108_01615</name>
</gene>
<dbReference type="SUPFAM" id="SSF54637">
    <property type="entry name" value="Thioesterase/thiol ester dehydrase-isomerase"/>
    <property type="match status" value="1"/>
</dbReference>
<reference evidence="6 7" key="1">
    <citation type="submission" date="2019-10" db="EMBL/GenBank/DDBJ databases">
        <title>Unraveling microbial dark matter from salterns through culturing: the case of the genus Halosegnis.</title>
        <authorList>
            <person name="Duran-Viseras A."/>
            <person name="Andrei A.-S."/>
            <person name="Vera-Gargallo B."/>
            <person name="Ghai R."/>
            <person name="Sanchez-Porro C."/>
            <person name="Ventosa A."/>
        </authorList>
    </citation>
    <scope>NUCLEOTIDE SEQUENCE [LARGE SCALE GENOMIC DNA]</scope>
    <source>
        <strain evidence="4 7">F17-44</strain>
        <strain evidence="3 8">F18-79</strain>
        <strain evidence="5 6">F19-13</strain>
    </source>
</reference>
<proteinExistence type="inferred from homology"/>
<evidence type="ECO:0000313" key="5">
    <source>
        <dbReference type="EMBL" id="KAB7519973.1"/>
    </source>
</evidence>
<organism evidence="5 6">
    <name type="scientific">Halosegnis rubeus</name>
    <dbReference type="NCBI Taxonomy" id="2212850"/>
    <lineage>
        <taxon>Archaea</taxon>
        <taxon>Methanobacteriati</taxon>
        <taxon>Methanobacteriota</taxon>
        <taxon>Stenosarchaea group</taxon>
        <taxon>Halobacteria</taxon>
        <taxon>Halobacteriales</taxon>
        <taxon>Natronomonadaceae</taxon>
        <taxon>Halosegnis</taxon>
    </lineage>
</organism>
<evidence type="ECO:0000313" key="3">
    <source>
        <dbReference type="EMBL" id="KAB7515887.1"/>
    </source>
</evidence>
<evidence type="ECO:0000313" key="6">
    <source>
        <dbReference type="Proteomes" id="UP000326207"/>
    </source>
</evidence>
<dbReference type="PANTHER" id="PTHR31793:SF27">
    <property type="entry name" value="NOVEL THIOESTERASE SUPERFAMILY DOMAIN AND SAPOSIN A-TYPE DOMAIN CONTAINING PROTEIN (0610012H03RIK)"/>
    <property type="match status" value="1"/>
</dbReference>
<dbReference type="InterPro" id="IPR050563">
    <property type="entry name" value="4-hydroxybenzoyl-CoA_TE"/>
</dbReference>
<dbReference type="Gene3D" id="3.10.129.10">
    <property type="entry name" value="Hotdog Thioesterase"/>
    <property type="match status" value="1"/>
</dbReference>
<dbReference type="EMBL" id="QMDY01000001">
    <property type="protein sequence ID" value="KAB7519973.1"/>
    <property type="molecule type" value="Genomic_DNA"/>
</dbReference>
<evidence type="ECO:0000313" key="4">
    <source>
        <dbReference type="EMBL" id="KAB7516898.1"/>
    </source>
</evidence>
<evidence type="ECO:0000256" key="1">
    <source>
        <dbReference type="ARBA" id="ARBA00005953"/>
    </source>
</evidence>
<dbReference type="PANTHER" id="PTHR31793">
    <property type="entry name" value="4-HYDROXYBENZOYL-COA THIOESTERASE FAMILY MEMBER"/>
    <property type="match status" value="1"/>
</dbReference>
<sequence length="136" mass="15023">MDGYRFTETIPLRLRDIDQMDHVNNAVYATFLEQARTAYFRDVVDKPLNSVGMVIADLNVEFERAITLDAGEVVVGARVPELGTSSIPMEYAIHAAGDRAATGSTTMVHVDREAGTAKSLPDEWRKTITSFESLES</sequence>
<name>A0A5N5UMV0_9EURY</name>
<evidence type="ECO:0000313" key="8">
    <source>
        <dbReference type="Proteomes" id="UP000326865"/>
    </source>
</evidence>
<dbReference type="EMBL" id="QKKZ01000001">
    <property type="protein sequence ID" value="KAB7515887.1"/>
    <property type="molecule type" value="Genomic_DNA"/>
</dbReference>
<keyword evidence="8" id="KW-1185">Reference proteome</keyword>
<evidence type="ECO:0000313" key="7">
    <source>
        <dbReference type="Proteomes" id="UP000326302"/>
    </source>
</evidence>
<keyword evidence="2" id="KW-0378">Hydrolase</keyword>
<dbReference type="AlphaFoldDB" id="A0A5N5UMV0"/>